<comment type="caution">
    <text evidence="2">The sequence shown here is derived from an EMBL/GenBank/DDBJ whole genome shotgun (WGS) entry which is preliminary data.</text>
</comment>
<organism evidence="2 3">
    <name type="scientific">Tanacetum coccineum</name>
    <dbReference type="NCBI Taxonomy" id="301880"/>
    <lineage>
        <taxon>Eukaryota</taxon>
        <taxon>Viridiplantae</taxon>
        <taxon>Streptophyta</taxon>
        <taxon>Embryophyta</taxon>
        <taxon>Tracheophyta</taxon>
        <taxon>Spermatophyta</taxon>
        <taxon>Magnoliopsida</taxon>
        <taxon>eudicotyledons</taxon>
        <taxon>Gunneridae</taxon>
        <taxon>Pentapetalae</taxon>
        <taxon>asterids</taxon>
        <taxon>campanulids</taxon>
        <taxon>Asterales</taxon>
        <taxon>Asteraceae</taxon>
        <taxon>Asteroideae</taxon>
        <taxon>Anthemideae</taxon>
        <taxon>Anthemidinae</taxon>
        <taxon>Tanacetum</taxon>
    </lineage>
</organism>
<evidence type="ECO:0000313" key="2">
    <source>
        <dbReference type="EMBL" id="GJT28109.1"/>
    </source>
</evidence>
<evidence type="ECO:0000256" key="1">
    <source>
        <dbReference type="SAM" id="MobiDB-lite"/>
    </source>
</evidence>
<keyword evidence="3" id="KW-1185">Reference proteome</keyword>
<name>A0ABQ5CTE6_9ASTR</name>
<proteinExistence type="predicted"/>
<reference evidence="2" key="2">
    <citation type="submission" date="2022-01" db="EMBL/GenBank/DDBJ databases">
        <authorList>
            <person name="Yamashiro T."/>
            <person name="Shiraishi A."/>
            <person name="Satake H."/>
            <person name="Nakayama K."/>
        </authorList>
    </citation>
    <scope>NUCLEOTIDE SEQUENCE</scope>
</reference>
<evidence type="ECO:0000313" key="3">
    <source>
        <dbReference type="Proteomes" id="UP001151760"/>
    </source>
</evidence>
<sequence length="358" mass="40962">MEGSSKRAREEFEQEGIKKQKVDEDKETAELQSLIEVVPDKEEITIDAILLATGIRSTEVGSNKKYSTPGTTTIEGDENSKFFHGIVNKKRRQQAIKGILVDGEWIDNPDRVKREFYNHFANIFSALNWSRVLMKGIFPRLLDADFSCDLEGDISDDEIKRREGVLQLEYFPQWLYPSLITLIPKVLDVKHLSDFHPISLIGCQYKIIGKILVNRLSLVVDELISHESFPSLKVDIFLTGILFLMRLLLGISQGRTLVVNGDGGFVAAFILQKLRSWLIVRQLTYDDFIERVIERGSLTWIFKRMLWLRTSSKIQTLWFPLEDVLEAVLKSLNSRSSLSLSISFFDFYPLSAIIGLGR</sequence>
<dbReference type="Proteomes" id="UP001151760">
    <property type="component" value="Unassembled WGS sequence"/>
</dbReference>
<protein>
    <submittedName>
        <fullName evidence="2">Uncharacterized protein</fullName>
    </submittedName>
</protein>
<reference evidence="2" key="1">
    <citation type="journal article" date="2022" name="Int. J. Mol. Sci.">
        <title>Draft Genome of Tanacetum Coccineum: Genomic Comparison of Closely Related Tanacetum-Family Plants.</title>
        <authorList>
            <person name="Yamashiro T."/>
            <person name="Shiraishi A."/>
            <person name="Nakayama K."/>
            <person name="Satake H."/>
        </authorList>
    </citation>
    <scope>NUCLEOTIDE SEQUENCE</scope>
</reference>
<feature type="region of interest" description="Disordered" evidence="1">
    <location>
        <begin position="1"/>
        <end position="26"/>
    </location>
</feature>
<gene>
    <name evidence="2" type="ORF">Tco_0908384</name>
</gene>
<accession>A0ABQ5CTE6</accession>
<feature type="compositionally biased region" description="Basic and acidic residues" evidence="1">
    <location>
        <begin position="1"/>
        <end position="24"/>
    </location>
</feature>
<dbReference type="EMBL" id="BQNB010014434">
    <property type="protein sequence ID" value="GJT28109.1"/>
    <property type="molecule type" value="Genomic_DNA"/>
</dbReference>